<dbReference type="InParanoid" id="A0A2K1IGY7"/>
<reference evidence="1 3" key="2">
    <citation type="journal article" date="2018" name="Plant J.">
        <title>The Physcomitrella patens chromosome-scale assembly reveals moss genome structure and evolution.</title>
        <authorList>
            <person name="Lang D."/>
            <person name="Ullrich K.K."/>
            <person name="Murat F."/>
            <person name="Fuchs J."/>
            <person name="Jenkins J."/>
            <person name="Haas F.B."/>
            <person name="Piednoel M."/>
            <person name="Gundlach H."/>
            <person name="Van Bel M."/>
            <person name="Meyberg R."/>
            <person name="Vives C."/>
            <person name="Morata J."/>
            <person name="Symeonidi A."/>
            <person name="Hiss M."/>
            <person name="Muchero W."/>
            <person name="Kamisugi Y."/>
            <person name="Saleh O."/>
            <person name="Blanc G."/>
            <person name="Decker E.L."/>
            <person name="van Gessel N."/>
            <person name="Grimwood J."/>
            <person name="Hayes R.D."/>
            <person name="Graham S.W."/>
            <person name="Gunter L.E."/>
            <person name="McDaniel S.F."/>
            <person name="Hoernstein S.N.W."/>
            <person name="Larsson A."/>
            <person name="Li F.W."/>
            <person name="Perroud P.F."/>
            <person name="Phillips J."/>
            <person name="Ranjan P."/>
            <person name="Rokshar D.S."/>
            <person name="Rothfels C.J."/>
            <person name="Schneider L."/>
            <person name="Shu S."/>
            <person name="Stevenson D.W."/>
            <person name="Thummler F."/>
            <person name="Tillich M."/>
            <person name="Villarreal Aguilar J.C."/>
            <person name="Widiez T."/>
            <person name="Wong G.K."/>
            <person name="Wymore A."/>
            <person name="Zhang Y."/>
            <person name="Zimmer A.D."/>
            <person name="Quatrano R.S."/>
            <person name="Mayer K.F.X."/>
            <person name="Goodstein D."/>
            <person name="Casacuberta J.M."/>
            <person name="Vandepoele K."/>
            <person name="Reski R."/>
            <person name="Cuming A.C."/>
            <person name="Tuskan G.A."/>
            <person name="Maumus F."/>
            <person name="Salse J."/>
            <person name="Schmutz J."/>
            <person name="Rensing S.A."/>
        </authorList>
    </citation>
    <scope>NUCLEOTIDE SEQUENCE [LARGE SCALE GENOMIC DNA]</scope>
    <source>
        <strain evidence="2 3">cv. Gransden 2004</strain>
    </source>
</reference>
<gene>
    <name evidence="1" type="ORF">PHYPA_029131</name>
</gene>
<dbReference type="EMBL" id="ABEU02000024">
    <property type="protein sequence ID" value="PNR28539.1"/>
    <property type="molecule type" value="Genomic_DNA"/>
</dbReference>
<sequence length="86" mass="9867">MREESKKIKPQWADMSHISNLTEQKGDLKSSKANGCDQRPVIQRPGRQLSNLPSCLCCASPPRNENFLICIQKLVFFLSRSAKWNY</sequence>
<evidence type="ECO:0000313" key="1">
    <source>
        <dbReference type="EMBL" id="PNR28539.1"/>
    </source>
</evidence>
<dbReference type="Gramene" id="Pp3c24_15750V3.1">
    <property type="protein sequence ID" value="PAC:32909660.CDS.1"/>
    <property type="gene ID" value="Pp3c24_15750"/>
</dbReference>
<proteinExistence type="predicted"/>
<dbReference type="EnsemblPlants" id="Pp3c24_15750V3.1">
    <property type="protein sequence ID" value="PAC:32909660.CDS.1"/>
    <property type="gene ID" value="Pp3c24_15750"/>
</dbReference>
<name>A0A2K1IGY7_PHYPA</name>
<organism evidence="1">
    <name type="scientific">Physcomitrium patens</name>
    <name type="common">Spreading-leaved earth moss</name>
    <name type="synonym">Physcomitrella patens</name>
    <dbReference type="NCBI Taxonomy" id="3218"/>
    <lineage>
        <taxon>Eukaryota</taxon>
        <taxon>Viridiplantae</taxon>
        <taxon>Streptophyta</taxon>
        <taxon>Embryophyta</taxon>
        <taxon>Bryophyta</taxon>
        <taxon>Bryophytina</taxon>
        <taxon>Bryopsida</taxon>
        <taxon>Funariidae</taxon>
        <taxon>Funariales</taxon>
        <taxon>Funariaceae</taxon>
        <taxon>Physcomitrium</taxon>
    </lineage>
</organism>
<keyword evidence="3" id="KW-1185">Reference proteome</keyword>
<evidence type="ECO:0000313" key="2">
    <source>
        <dbReference type="EnsemblPlants" id="PAC:32909660.CDS.1"/>
    </source>
</evidence>
<reference evidence="2" key="3">
    <citation type="submission" date="2020-12" db="UniProtKB">
        <authorList>
            <consortium name="EnsemblPlants"/>
        </authorList>
    </citation>
    <scope>IDENTIFICATION</scope>
</reference>
<protein>
    <submittedName>
        <fullName evidence="1 2">Uncharacterized protein</fullName>
    </submittedName>
</protein>
<evidence type="ECO:0000313" key="3">
    <source>
        <dbReference type="Proteomes" id="UP000006727"/>
    </source>
</evidence>
<dbReference type="AlphaFoldDB" id="A0A2K1IGY7"/>
<reference evidence="1 3" key="1">
    <citation type="journal article" date="2008" name="Science">
        <title>The Physcomitrella genome reveals evolutionary insights into the conquest of land by plants.</title>
        <authorList>
            <person name="Rensing S."/>
            <person name="Lang D."/>
            <person name="Zimmer A."/>
            <person name="Terry A."/>
            <person name="Salamov A."/>
            <person name="Shapiro H."/>
            <person name="Nishiyama T."/>
            <person name="Perroud P.-F."/>
            <person name="Lindquist E."/>
            <person name="Kamisugi Y."/>
            <person name="Tanahashi T."/>
            <person name="Sakakibara K."/>
            <person name="Fujita T."/>
            <person name="Oishi K."/>
            <person name="Shin-I T."/>
            <person name="Kuroki Y."/>
            <person name="Toyoda A."/>
            <person name="Suzuki Y."/>
            <person name="Hashimoto A."/>
            <person name="Yamaguchi K."/>
            <person name="Sugano A."/>
            <person name="Kohara Y."/>
            <person name="Fujiyama A."/>
            <person name="Anterola A."/>
            <person name="Aoki S."/>
            <person name="Ashton N."/>
            <person name="Barbazuk W.B."/>
            <person name="Barker E."/>
            <person name="Bennetzen J."/>
            <person name="Bezanilla M."/>
            <person name="Blankenship R."/>
            <person name="Cho S.H."/>
            <person name="Dutcher S."/>
            <person name="Estelle M."/>
            <person name="Fawcett J.A."/>
            <person name="Gundlach H."/>
            <person name="Hanada K."/>
            <person name="Heyl A."/>
            <person name="Hicks K.A."/>
            <person name="Hugh J."/>
            <person name="Lohr M."/>
            <person name="Mayer K."/>
            <person name="Melkozernov A."/>
            <person name="Murata T."/>
            <person name="Nelson D."/>
            <person name="Pils B."/>
            <person name="Prigge M."/>
            <person name="Reiss B."/>
            <person name="Renner T."/>
            <person name="Rombauts S."/>
            <person name="Rushton P."/>
            <person name="Sanderfoot A."/>
            <person name="Schween G."/>
            <person name="Shiu S.-H."/>
            <person name="Stueber K."/>
            <person name="Theodoulou F.L."/>
            <person name="Tu H."/>
            <person name="Van de Peer Y."/>
            <person name="Verrier P.J."/>
            <person name="Waters E."/>
            <person name="Wood A."/>
            <person name="Yang L."/>
            <person name="Cove D."/>
            <person name="Cuming A."/>
            <person name="Hasebe M."/>
            <person name="Lucas S."/>
            <person name="Mishler D.B."/>
            <person name="Reski R."/>
            <person name="Grigoriev I."/>
            <person name="Quatrano R.S."/>
            <person name="Boore J.L."/>
        </authorList>
    </citation>
    <scope>NUCLEOTIDE SEQUENCE [LARGE SCALE GENOMIC DNA]</scope>
    <source>
        <strain evidence="2 3">cv. Gransden 2004</strain>
    </source>
</reference>
<dbReference type="Proteomes" id="UP000006727">
    <property type="component" value="Chromosome 24"/>
</dbReference>
<accession>A0A2K1IGY7</accession>